<dbReference type="AlphaFoldDB" id="A0A0C9ZT05"/>
<keyword evidence="9" id="KW-0239">DNA-directed DNA polymerase</keyword>
<dbReference type="GO" id="GO:0003964">
    <property type="term" value="F:RNA-directed DNA polymerase activity"/>
    <property type="evidence" value="ECO:0007669"/>
    <property type="project" value="UniProtKB-KW"/>
</dbReference>
<dbReference type="GO" id="GO:0015074">
    <property type="term" value="P:DNA integration"/>
    <property type="evidence" value="ECO:0007669"/>
    <property type="project" value="UniProtKB-KW"/>
</dbReference>
<evidence type="ECO:0000313" key="13">
    <source>
        <dbReference type="Proteomes" id="UP000054485"/>
    </source>
</evidence>
<keyword evidence="9" id="KW-0808">Transferase</keyword>
<organism evidence="12 13">
    <name type="scientific">Suillus luteus UH-Slu-Lm8-n1</name>
    <dbReference type="NCBI Taxonomy" id="930992"/>
    <lineage>
        <taxon>Eukaryota</taxon>
        <taxon>Fungi</taxon>
        <taxon>Dikarya</taxon>
        <taxon>Basidiomycota</taxon>
        <taxon>Agaricomycotina</taxon>
        <taxon>Agaricomycetes</taxon>
        <taxon>Agaricomycetidae</taxon>
        <taxon>Boletales</taxon>
        <taxon>Suillineae</taxon>
        <taxon>Suillaceae</taxon>
        <taxon>Suillus</taxon>
    </lineage>
</organism>
<name>A0A0C9ZT05_9AGAM</name>
<dbReference type="OrthoDB" id="7691805at2759"/>
<dbReference type="EMBL" id="KN836253">
    <property type="protein sequence ID" value="KIK32411.1"/>
    <property type="molecule type" value="Genomic_DNA"/>
</dbReference>
<keyword evidence="8" id="KW-0695">RNA-directed DNA polymerase</keyword>
<keyword evidence="13" id="KW-1185">Reference proteome</keyword>
<feature type="non-terminal residue" evidence="12">
    <location>
        <position position="91"/>
    </location>
</feature>
<evidence type="ECO:0000313" key="12">
    <source>
        <dbReference type="EMBL" id="KIK32411.1"/>
    </source>
</evidence>
<reference evidence="12 13" key="1">
    <citation type="submission" date="2014-04" db="EMBL/GenBank/DDBJ databases">
        <authorList>
            <consortium name="DOE Joint Genome Institute"/>
            <person name="Kuo A."/>
            <person name="Ruytinx J."/>
            <person name="Rineau F."/>
            <person name="Colpaert J."/>
            <person name="Kohler A."/>
            <person name="Nagy L.G."/>
            <person name="Floudas D."/>
            <person name="Copeland A."/>
            <person name="Barry K.W."/>
            <person name="Cichocki N."/>
            <person name="Veneault-Fourrey C."/>
            <person name="LaButti K."/>
            <person name="Lindquist E.A."/>
            <person name="Lipzen A."/>
            <person name="Lundell T."/>
            <person name="Morin E."/>
            <person name="Murat C."/>
            <person name="Sun H."/>
            <person name="Tunlid A."/>
            <person name="Henrissat B."/>
            <person name="Grigoriev I.V."/>
            <person name="Hibbett D.S."/>
            <person name="Martin F."/>
            <person name="Nordberg H.P."/>
            <person name="Cantor M.N."/>
            <person name="Hua S.X."/>
        </authorList>
    </citation>
    <scope>NUCLEOTIDE SEQUENCE [LARGE SCALE GENOMIC DNA]</scope>
    <source>
        <strain evidence="12 13">UH-Slu-Lm8-n1</strain>
    </source>
</reference>
<evidence type="ECO:0000256" key="6">
    <source>
        <dbReference type="ARBA" id="ARBA00022842"/>
    </source>
</evidence>
<dbReference type="InParanoid" id="A0A0C9ZT05"/>
<accession>A0A0C9ZT05</accession>
<keyword evidence="10" id="KW-0233">DNA recombination</keyword>
<evidence type="ECO:0000256" key="2">
    <source>
        <dbReference type="ARBA" id="ARBA00022722"/>
    </source>
</evidence>
<evidence type="ECO:0000256" key="10">
    <source>
        <dbReference type="ARBA" id="ARBA00023172"/>
    </source>
</evidence>
<evidence type="ECO:0000259" key="11">
    <source>
        <dbReference type="Pfam" id="PF13976"/>
    </source>
</evidence>
<evidence type="ECO:0000256" key="1">
    <source>
        <dbReference type="ARBA" id="ARBA00022695"/>
    </source>
</evidence>
<evidence type="ECO:0000256" key="5">
    <source>
        <dbReference type="ARBA" id="ARBA00022801"/>
    </source>
</evidence>
<feature type="non-terminal residue" evidence="12">
    <location>
        <position position="1"/>
    </location>
</feature>
<dbReference type="GO" id="GO:0016787">
    <property type="term" value="F:hydrolase activity"/>
    <property type="evidence" value="ECO:0007669"/>
    <property type="project" value="UniProtKB-KW"/>
</dbReference>
<dbReference type="GO" id="GO:0004519">
    <property type="term" value="F:endonuclease activity"/>
    <property type="evidence" value="ECO:0007669"/>
    <property type="project" value="UniProtKB-KW"/>
</dbReference>
<dbReference type="HOGENOM" id="CLU_102301_4_1_1"/>
<evidence type="ECO:0000256" key="8">
    <source>
        <dbReference type="ARBA" id="ARBA00022918"/>
    </source>
</evidence>
<keyword evidence="5" id="KW-0378">Hydrolase</keyword>
<dbReference type="PANTHER" id="PTHR42648:SF11">
    <property type="entry name" value="TRANSPOSON TY4-P GAG-POL POLYPROTEIN"/>
    <property type="match status" value="1"/>
</dbReference>
<dbReference type="InterPro" id="IPR025724">
    <property type="entry name" value="GAG-pre-integrase_dom"/>
</dbReference>
<evidence type="ECO:0000256" key="3">
    <source>
        <dbReference type="ARBA" id="ARBA00022723"/>
    </source>
</evidence>
<dbReference type="Proteomes" id="UP000054485">
    <property type="component" value="Unassembled WGS sequence"/>
</dbReference>
<gene>
    <name evidence="12" type="ORF">CY34DRAFT_42364</name>
</gene>
<sequence>LWHARLGHVGGDAVKRLPLFATGVKVETSLPLHTCEPCLLGKHPRKPYPVSDSPRAANLLDLVHSDLCGPFPVATPHSKHHFVIFLDDHSN</sequence>
<feature type="domain" description="GAG-pre-integrase" evidence="11">
    <location>
        <begin position="1"/>
        <end position="43"/>
    </location>
</feature>
<evidence type="ECO:0000256" key="4">
    <source>
        <dbReference type="ARBA" id="ARBA00022759"/>
    </source>
</evidence>
<reference evidence="13" key="2">
    <citation type="submission" date="2015-01" db="EMBL/GenBank/DDBJ databases">
        <title>Evolutionary Origins and Diversification of the Mycorrhizal Mutualists.</title>
        <authorList>
            <consortium name="DOE Joint Genome Institute"/>
            <consortium name="Mycorrhizal Genomics Consortium"/>
            <person name="Kohler A."/>
            <person name="Kuo A."/>
            <person name="Nagy L.G."/>
            <person name="Floudas D."/>
            <person name="Copeland A."/>
            <person name="Barry K.W."/>
            <person name="Cichocki N."/>
            <person name="Veneault-Fourrey C."/>
            <person name="LaButti K."/>
            <person name="Lindquist E.A."/>
            <person name="Lipzen A."/>
            <person name="Lundell T."/>
            <person name="Morin E."/>
            <person name="Murat C."/>
            <person name="Riley R."/>
            <person name="Ohm R."/>
            <person name="Sun H."/>
            <person name="Tunlid A."/>
            <person name="Henrissat B."/>
            <person name="Grigoriev I.V."/>
            <person name="Hibbett D.S."/>
            <person name="Martin F."/>
        </authorList>
    </citation>
    <scope>NUCLEOTIDE SEQUENCE [LARGE SCALE GENOMIC DNA]</scope>
    <source>
        <strain evidence="13">UH-Slu-Lm8-n1</strain>
    </source>
</reference>
<keyword evidence="6" id="KW-0460">Magnesium</keyword>
<proteinExistence type="predicted"/>
<dbReference type="InterPro" id="IPR039537">
    <property type="entry name" value="Retrotran_Ty1/copia-like"/>
</dbReference>
<evidence type="ECO:0000256" key="7">
    <source>
        <dbReference type="ARBA" id="ARBA00022908"/>
    </source>
</evidence>
<dbReference type="PANTHER" id="PTHR42648">
    <property type="entry name" value="TRANSPOSASE, PUTATIVE-RELATED"/>
    <property type="match status" value="1"/>
</dbReference>
<evidence type="ECO:0000256" key="9">
    <source>
        <dbReference type="ARBA" id="ARBA00022932"/>
    </source>
</evidence>
<keyword evidence="1" id="KW-0548">Nucleotidyltransferase</keyword>
<dbReference type="GO" id="GO:0006310">
    <property type="term" value="P:DNA recombination"/>
    <property type="evidence" value="ECO:0007669"/>
    <property type="project" value="UniProtKB-KW"/>
</dbReference>
<keyword evidence="4" id="KW-0255">Endonuclease</keyword>
<keyword evidence="3" id="KW-0479">Metal-binding</keyword>
<dbReference type="Pfam" id="PF13976">
    <property type="entry name" value="gag_pre-integrs"/>
    <property type="match status" value="1"/>
</dbReference>
<dbReference type="GO" id="GO:0046872">
    <property type="term" value="F:metal ion binding"/>
    <property type="evidence" value="ECO:0007669"/>
    <property type="project" value="UniProtKB-KW"/>
</dbReference>
<keyword evidence="7" id="KW-0229">DNA integration</keyword>
<keyword evidence="2" id="KW-0540">Nuclease</keyword>
<dbReference type="STRING" id="930992.A0A0C9ZT05"/>
<dbReference type="GO" id="GO:0003887">
    <property type="term" value="F:DNA-directed DNA polymerase activity"/>
    <property type="evidence" value="ECO:0007669"/>
    <property type="project" value="UniProtKB-KW"/>
</dbReference>
<protein>
    <recommendedName>
        <fullName evidence="11">GAG-pre-integrase domain-containing protein</fullName>
    </recommendedName>
</protein>